<gene>
    <name evidence="2" type="ORF">JIN81_08825</name>
</gene>
<comment type="caution">
    <text evidence="2">The sequence shown here is derived from an EMBL/GenBank/DDBJ whole genome shotgun (WGS) entry which is preliminary data.</text>
</comment>
<dbReference type="Proteomes" id="UP000658278">
    <property type="component" value="Unassembled WGS sequence"/>
</dbReference>
<dbReference type="PANTHER" id="PTHR43629">
    <property type="entry name" value="PEPTIDYL-PROLYL CIS-TRANS ISOMERASE"/>
    <property type="match status" value="1"/>
</dbReference>
<dbReference type="AlphaFoldDB" id="A0A934R9Y5"/>
<dbReference type="InterPro" id="IPR001763">
    <property type="entry name" value="Rhodanese-like_dom"/>
</dbReference>
<proteinExistence type="predicted"/>
<organism evidence="2 3">
    <name type="scientific">Haloferula rosea</name>
    <dbReference type="NCBI Taxonomy" id="490093"/>
    <lineage>
        <taxon>Bacteria</taxon>
        <taxon>Pseudomonadati</taxon>
        <taxon>Verrucomicrobiota</taxon>
        <taxon>Verrucomicrobiia</taxon>
        <taxon>Verrucomicrobiales</taxon>
        <taxon>Verrucomicrobiaceae</taxon>
        <taxon>Haloferula</taxon>
    </lineage>
</organism>
<accession>A0A934R9Y5</accession>
<dbReference type="CDD" id="cd00158">
    <property type="entry name" value="RHOD"/>
    <property type="match status" value="1"/>
</dbReference>
<protein>
    <submittedName>
        <fullName evidence="2">Rhodanese-like domain-containing protein</fullName>
    </submittedName>
</protein>
<evidence type="ECO:0000259" key="1">
    <source>
        <dbReference type="PROSITE" id="PS50206"/>
    </source>
</evidence>
<feature type="domain" description="Rhodanese" evidence="1">
    <location>
        <begin position="28"/>
        <end position="118"/>
    </location>
</feature>
<dbReference type="PANTHER" id="PTHR43629:SF2">
    <property type="entry name" value="RHODANESE-LIKE_PPIC DOMAIN-CONTAINING PROTEIN 12, CHLOROPLASTIC"/>
    <property type="match status" value="1"/>
</dbReference>
<dbReference type="SUPFAM" id="SSF52821">
    <property type="entry name" value="Rhodanese/Cell cycle control phosphatase"/>
    <property type="match status" value="1"/>
</dbReference>
<sequence length="120" mass="13307">MTPEDLPDPDTSMEVLPGDVAALAEAIEHGKCLLIDCREDDEWRINRLPGARLAPLSAFATEAARLLPAPDIPCIIYCHHGMRSLRAVEWLRSHGHRPCWSMAGGIHAWSETIDPSVPKY</sequence>
<evidence type="ECO:0000313" key="2">
    <source>
        <dbReference type="EMBL" id="MBK1827122.1"/>
    </source>
</evidence>
<dbReference type="PROSITE" id="PS50206">
    <property type="entry name" value="RHODANESE_3"/>
    <property type="match status" value="1"/>
</dbReference>
<evidence type="ECO:0000313" key="3">
    <source>
        <dbReference type="Proteomes" id="UP000658278"/>
    </source>
</evidence>
<reference evidence="2" key="1">
    <citation type="submission" date="2021-01" db="EMBL/GenBank/DDBJ databases">
        <title>Modified the classification status of verrucomicrobia.</title>
        <authorList>
            <person name="Feng X."/>
        </authorList>
    </citation>
    <scope>NUCLEOTIDE SEQUENCE</scope>
    <source>
        <strain evidence="2">KCTC 22201</strain>
    </source>
</reference>
<name>A0A934R9Y5_9BACT</name>
<dbReference type="SMART" id="SM00450">
    <property type="entry name" value="RHOD"/>
    <property type="match status" value="1"/>
</dbReference>
<dbReference type="RefSeq" id="WP_200278568.1">
    <property type="nucleotide sequence ID" value="NZ_JAENII010000005.1"/>
</dbReference>
<dbReference type="InterPro" id="IPR036873">
    <property type="entry name" value="Rhodanese-like_dom_sf"/>
</dbReference>
<dbReference type="Gene3D" id="3.40.250.10">
    <property type="entry name" value="Rhodanese-like domain"/>
    <property type="match status" value="1"/>
</dbReference>
<dbReference type="EMBL" id="JAENII010000005">
    <property type="protein sequence ID" value="MBK1827122.1"/>
    <property type="molecule type" value="Genomic_DNA"/>
</dbReference>
<dbReference type="Pfam" id="PF00581">
    <property type="entry name" value="Rhodanese"/>
    <property type="match status" value="1"/>
</dbReference>
<keyword evidence="3" id="KW-1185">Reference proteome</keyword>
<dbReference type="InterPro" id="IPR052204">
    <property type="entry name" value="PpiC/parvulin_rotamase"/>
</dbReference>